<evidence type="ECO:0000313" key="2">
    <source>
        <dbReference type="Proteomes" id="UP000321304"/>
    </source>
</evidence>
<dbReference type="STRING" id="1755647.AS156_36775"/>
<dbReference type="OrthoDB" id="9790012at2"/>
<dbReference type="Pfam" id="PF06267">
    <property type="entry name" value="DUF1028"/>
    <property type="match status" value="1"/>
</dbReference>
<dbReference type="PANTHER" id="PTHR39328:SF1">
    <property type="entry name" value="BLL2871 PROTEIN"/>
    <property type="match status" value="1"/>
</dbReference>
<keyword evidence="1" id="KW-0378">Hydrolase</keyword>
<name>A0A560MFG4_9BRAD</name>
<dbReference type="PANTHER" id="PTHR39328">
    <property type="entry name" value="BLL2871 PROTEIN"/>
    <property type="match status" value="1"/>
</dbReference>
<evidence type="ECO:0000313" key="1">
    <source>
        <dbReference type="EMBL" id="TWC06093.1"/>
    </source>
</evidence>
<dbReference type="Proteomes" id="UP000321304">
    <property type="component" value="Unassembled WGS sequence"/>
</dbReference>
<dbReference type="InterPro" id="IPR029055">
    <property type="entry name" value="Ntn_hydrolases_N"/>
</dbReference>
<comment type="caution">
    <text evidence="1">The sequence shown here is derived from an EMBL/GenBank/DDBJ whole genome shotgun (WGS) entry which is preliminary data.</text>
</comment>
<sequence>MTWSIIARDSDTGQLGIAVATRFFAVGALVPHITPGIGAVATQALVNPYYGIDGLALLRGGKSPHEVIAALIAPDGGRESRQVHIIDANGRIAAHSGKDCIDWFGHIAGDGFSVAGNMLTGPAVLDETARVYAANEALPFAERLIKAMFAGEAAGGDKRGKQSAALLIHGTEQWPLLDLRVDDHADPLRELERLEAVSREHWVPFRSFMPTRANPAGTSDRATIDASIAAASKSRE</sequence>
<dbReference type="RefSeq" id="WP_146985083.1">
    <property type="nucleotide sequence ID" value="NZ_VITY01000002.1"/>
</dbReference>
<proteinExistence type="predicted"/>
<dbReference type="EMBL" id="VITY01000002">
    <property type="protein sequence ID" value="TWC06093.1"/>
    <property type="molecule type" value="Genomic_DNA"/>
</dbReference>
<reference evidence="1 2" key="1">
    <citation type="submission" date="2019-06" db="EMBL/GenBank/DDBJ databases">
        <title>Genomic Encyclopedia of Type Strains, Phase IV (KMG-V): Genome sequencing to study the core and pangenomes of soil and plant-associated prokaryotes.</title>
        <authorList>
            <person name="Whitman W."/>
        </authorList>
    </citation>
    <scope>NUCLEOTIDE SEQUENCE [LARGE SCALE GENOMIC DNA]</scope>
    <source>
        <strain evidence="1 2">BR 10355</strain>
    </source>
</reference>
<organism evidence="1 2">
    <name type="scientific">Bradyrhizobium macuxiense</name>
    <dbReference type="NCBI Taxonomy" id="1755647"/>
    <lineage>
        <taxon>Bacteria</taxon>
        <taxon>Pseudomonadati</taxon>
        <taxon>Pseudomonadota</taxon>
        <taxon>Alphaproteobacteria</taxon>
        <taxon>Hyphomicrobiales</taxon>
        <taxon>Nitrobacteraceae</taxon>
        <taxon>Bradyrhizobium</taxon>
    </lineage>
</organism>
<dbReference type="Gene3D" id="3.60.20.10">
    <property type="entry name" value="Glutamine Phosphoribosylpyrophosphate, subunit 1, domain 1"/>
    <property type="match status" value="1"/>
</dbReference>
<accession>A0A560MFG4</accession>
<dbReference type="SUPFAM" id="SSF56235">
    <property type="entry name" value="N-terminal nucleophile aminohydrolases (Ntn hydrolases)"/>
    <property type="match status" value="1"/>
</dbReference>
<gene>
    <name evidence="1" type="ORF">FBZ93_102407</name>
</gene>
<dbReference type="GO" id="GO:0016787">
    <property type="term" value="F:hydrolase activity"/>
    <property type="evidence" value="ECO:0007669"/>
    <property type="project" value="UniProtKB-KW"/>
</dbReference>
<protein>
    <submittedName>
        <fullName evidence="1">Putative Ntn-hydrolase superfamily protein</fullName>
    </submittedName>
</protein>
<dbReference type="AlphaFoldDB" id="A0A560MFG4"/>
<dbReference type="InterPro" id="IPR010430">
    <property type="entry name" value="DUF1028"/>
</dbReference>
<keyword evidence="2" id="KW-1185">Reference proteome</keyword>